<organism evidence="3 4">
    <name type="scientific">Croceibacterium mercuriale</name>
    <dbReference type="NCBI Taxonomy" id="1572751"/>
    <lineage>
        <taxon>Bacteria</taxon>
        <taxon>Pseudomonadati</taxon>
        <taxon>Pseudomonadota</taxon>
        <taxon>Alphaproteobacteria</taxon>
        <taxon>Sphingomonadales</taxon>
        <taxon>Erythrobacteraceae</taxon>
        <taxon>Croceibacterium</taxon>
    </lineage>
</organism>
<dbReference type="InterPro" id="IPR014729">
    <property type="entry name" value="Rossmann-like_a/b/a_fold"/>
</dbReference>
<feature type="domain" description="DUF218" evidence="2">
    <location>
        <begin position="229"/>
        <end position="340"/>
    </location>
</feature>
<dbReference type="Proteomes" id="UP000030988">
    <property type="component" value="Unassembled WGS sequence"/>
</dbReference>
<dbReference type="Pfam" id="PF02698">
    <property type="entry name" value="DUF218"/>
    <property type="match status" value="1"/>
</dbReference>
<comment type="caution">
    <text evidence="3">The sequence shown here is derived from an EMBL/GenBank/DDBJ whole genome shotgun (WGS) entry which is preliminary data.</text>
</comment>
<feature type="chain" id="PRO_5002071460" description="DUF218 domain-containing protein" evidence="1">
    <location>
        <begin position="28"/>
        <end position="393"/>
    </location>
</feature>
<dbReference type="STRING" id="1572751.PK98_01970"/>
<proteinExistence type="predicted"/>
<dbReference type="CDD" id="cd06259">
    <property type="entry name" value="YdcF-like"/>
    <property type="match status" value="1"/>
</dbReference>
<sequence length="393" mass="41557">MVSALRLMVRAALAAACVFSGPVLTQAAEPVAVEDAAFAALSQRLFPLFTALAQDPAAMSALMTDPGTRDIMSARATRQATCRQDTGCVAQALLWQEAEIATLAAALPATLPAFDDGVAAQATRELQGVNVILGTYGLGQVPAYPAIDGAGVLDPAERRAWLQAALWLSGTPRGGSLQGMDLSFDFALALLDGSTRTDAVAHLPIEGGMNEAAFTRARRTDWGKYRYTALIVTGIGPELADMPLSPGGKYHLRLAAQQFAAGDAPFIIVSGGRAHPFNTRFTEAVEMRTALIERYGIPADRIVIDPHARHTTTNLRNAARLLVAMGAPLERDTLVVCNPVQSAAIGSPAFVERNQRELGYAPGVAGARISPTLLAWRPDAASARIDPRDPLDP</sequence>
<reference evidence="3 4" key="1">
    <citation type="submission" date="2014-11" db="EMBL/GenBank/DDBJ databases">
        <title>Draft genome sequence of Kirrobacter mercurialis.</title>
        <authorList>
            <person name="Coil D.A."/>
            <person name="Eisen J.A."/>
        </authorList>
    </citation>
    <scope>NUCLEOTIDE SEQUENCE [LARGE SCALE GENOMIC DNA]</scope>
    <source>
        <strain evidence="3 4">Coronado</strain>
    </source>
</reference>
<keyword evidence="4" id="KW-1185">Reference proteome</keyword>
<gene>
    <name evidence="3" type="ORF">PK98_01970</name>
</gene>
<dbReference type="EMBL" id="JTDN01000001">
    <property type="protein sequence ID" value="KHL25483.1"/>
    <property type="molecule type" value="Genomic_DNA"/>
</dbReference>
<dbReference type="AlphaFoldDB" id="A0A0B2BV30"/>
<protein>
    <recommendedName>
        <fullName evidence="2">DUF218 domain-containing protein</fullName>
    </recommendedName>
</protein>
<evidence type="ECO:0000313" key="3">
    <source>
        <dbReference type="EMBL" id="KHL25483.1"/>
    </source>
</evidence>
<dbReference type="Gene3D" id="3.40.50.620">
    <property type="entry name" value="HUPs"/>
    <property type="match status" value="1"/>
</dbReference>
<evidence type="ECO:0000313" key="4">
    <source>
        <dbReference type="Proteomes" id="UP000030988"/>
    </source>
</evidence>
<dbReference type="InterPro" id="IPR003848">
    <property type="entry name" value="DUF218"/>
</dbReference>
<accession>A0A0B2BV30</accession>
<feature type="signal peptide" evidence="1">
    <location>
        <begin position="1"/>
        <end position="27"/>
    </location>
</feature>
<keyword evidence="1" id="KW-0732">Signal</keyword>
<evidence type="ECO:0000259" key="2">
    <source>
        <dbReference type="Pfam" id="PF02698"/>
    </source>
</evidence>
<evidence type="ECO:0000256" key="1">
    <source>
        <dbReference type="SAM" id="SignalP"/>
    </source>
</evidence>
<name>A0A0B2BV30_9SPHN</name>